<evidence type="ECO:0000256" key="6">
    <source>
        <dbReference type="ARBA" id="ARBA00022640"/>
    </source>
</evidence>
<geneLocation type="chloroplast" evidence="11"/>
<dbReference type="GO" id="GO:0006412">
    <property type="term" value="P:translation"/>
    <property type="evidence" value="ECO:0007669"/>
    <property type="project" value="UniProtKB-UniRule"/>
</dbReference>
<sequence length="101" mass="12040">MKKFLLKFLWLERSIGVSLDQVIGDRSTPLTEYFFWPQKDAWEEIKNFLESKPWISQTEAISLLNQITEVINYWQEKDGLSKNDICKIKEKFINCVFIGYN</sequence>
<evidence type="ECO:0000256" key="7">
    <source>
        <dbReference type="ARBA" id="ARBA00022980"/>
    </source>
</evidence>
<evidence type="ECO:0000256" key="8">
    <source>
        <dbReference type="ARBA" id="ARBA00023274"/>
    </source>
</evidence>
<dbReference type="PANTHER" id="PTHR35108">
    <property type="entry name" value="30S RIBOSOMAL PROTEIN 3, CHLOROPLASTIC"/>
    <property type="match status" value="1"/>
</dbReference>
<dbReference type="Gene3D" id="3.30.390.140">
    <property type="match status" value="1"/>
</dbReference>
<keyword evidence="8 9" id="KW-0687">Ribonucleoprotein</keyword>
<dbReference type="GO" id="GO:0003735">
    <property type="term" value="F:structural constituent of ribosome"/>
    <property type="evidence" value="ECO:0007669"/>
    <property type="project" value="InterPro"/>
</dbReference>
<dbReference type="Pfam" id="PF04839">
    <property type="entry name" value="PSRP-3_Ycf65"/>
    <property type="match status" value="1"/>
</dbReference>
<dbReference type="EMBL" id="JX457480">
    <property type="protein sequence ID" value="AFZ88774.1"/>
    <property type="molecule type" value="Genomic_DNA"/>
</dbReference>
<dbReference type="RefSeq" id="YP_007317172.1">
    <property type="nucleotide sequence ID" value="NC_020018.1"/>
</dbReference>
<keyword evidence="7 9" id="KW-0689">Ribosomal protein</keyword>
<comment type="function">
    <text evidence="1 9">Probably a ribosomal protein or a ribosome-associated protein.</text>
</comment>
<evidence type="ECO:0000256" key="10">
    <source>
        <dbReference type="SAM" id="SignalP"/>
    </source>
</evidence>
<evidence type="ECO:0000256" key="5">
    <source>
        <dbReference type="ARBA" id="ARBA00022528"/>
    </source>
</evidence>
<evidence type="ECO:0000313" key="11">
    <source>
        <dbReference type="EMBL" id="AFZ88774.1"/>
    </source>
</evidence>
<dbReference type="GeneID" id="14411854"/>
<dbReference type="HAMAP" id="MF_00619">
    <property type="entry name" value="Ribosomal_plastid_cS23"/>
    <property type="match status" value="1"/>
</dbReference>
<dbReference type="AlphaFoldDB" id="L0BIM3"/>
<name>L0BIM3_MONAE</name>
<accession>L0BIM3</accession>
<dbReference type="PANTHER" id="PTHR35108:SF1">
    <property type="entry name" value="OS04G0461100 PROTEIN"/>
    <property type="match status" value="1"/>
</dbReference>
<comment type="similarity">
    <text evidence="3 9">Belongs to the chloroplast-specific ribosomal protein cS23 family.</text>
</comment>
<proteinExistence type="inferred from homology"/>
<keyword evidence="6 11" id="KW-0934">Plastid</keyword>
<evidence type="ECO:0000256" key="1">
    <source>
        <dbReference type="ARBA" id="ARBA00002396"/>
    </source>
</evidence>
<keyword evidence="5 11" id="KW-0150">Chloroplast</keyword>
<feature type="chain" id="PRO_5003939676" description="Small ribosomal subunit protein cS23" evidence="10">
    <location>
        <begin position="21"/>
        <end position="101"/>
    </location>
</feature>
<dbReference type="InterPro" id="IPR057257">
    <property type="entry name" value="Ribosomal_cS23"/>
</dbReference>
<feature type="signal peptide" evidence="10">
    <location>
        <begin position="1"/>
        <end position="20"/>
    </location>
</feature>
<dbReference type="GO" id="GO:1990904">
    <property type="term" value="C:ribonucleoprotein complex"/>
    <property type="evidence" value="ECO:0007669"/>
    <property type="project" value="UniProtKB-KW"/>
</dbReference>
<evidence type="ECO:0000256" key="9">
    <source>
        <dbReference type="HAMAP-Rule" id="MF_00619"/>
    </source>
</evidence>
<organism evidence="11">
    <name type="scientific">Monomorphina aenigmatica</name>
    <name type="common">Euglenoid</name>
    <name type="synonym">Phacus aenigmaticus</name>
    <dbReference type="NCBI Taxonomy" id="304863"/>
    <lineage>
        <taxon>Eukaryota</taxon>
        <taxon>Discoba</taxon>
        <taxon>Euglenozoa</taxon>
        <taxon>Euglenida</taxon>
        <taxon>Spirocuta</taxon>
        <taxon>Euglenophyceae</taxon>
        <taxon>Euglenales</taxon>
        <taxon>Euglenaceae</taxon>
        <taxon>Monomorphina</taxon>
    </lineage>
</organism>
<evidence type="ECO:0000256" key="4">
    <source>
        <dbReference type="ARBA" id="ARBA00011458"/>
    </source>
</evidence>
<dbReference type="InterPro" id="IPR038447">
    <property type="entry name" value="PSRP-3/Ycf65_sf"/>
</dbReference>
<comment type="subcellular location">
    <subcellularLocation>
        <location evidence="2 9">Plastid</location>
        <location evidence="2 9">Chloroplast</location>
    </subcellularLocation>
</comment>
<protein>
    <recommendedName>
        <fullName evidence="9">Small ribosomal subunit protein cS23</fullName>
    </recommendedName>
</protein>
<dbReference type="InterPro" id="IPR006924">
    <property type="entry name" value="Ribosomal_cS23-like"/>
</dbReference>
<evidence type="ECO:0000256" key="2">
    <source>
        <dbReference type="ARBA" id="ARBA00004229"/>
    </source>
</evidence>
<keyword evidence="10" id="KW-0732">Signal</keyword>
<gene>
    <name evidence="9 11" type="primary">ycf65</name>
</gene>
<reference evidence="11" key="1">
    <citation type="journal article" date="2012" name="PLoS ONE">
        <title>Evidence for Transitional Stages in the Evolution of Euglenid Group II Introns and Twintrons in the Monomorphina aenigmatica Plastid Genome.</title>
        <authorList>
            <person name="Pombert J.-F."/>
            <person name="James E.R."/>
            <person name="Janouskovec J."/>
            <person name="Keeling P.J."/>
        </authorList>
    </citation>
    <scope>NUCLEOTIDE SEQUENCE</scope>
    <source>
        <strain evidence="11">UTEX1284</strain>
    </source>
</reference>
<dbReference type="GO" id="GO:0005840">
    <property type="term" value="C:ribosome"/>
    <property type="evidence" value="ECO:0007669"/>
    <property type="project" value="UniProtKB-KW"/>
</dbReference>
<evidence type="ECO:0000256" key="3">
    <source>
        <dbReference type="ARBA" id="ARBA00008561"/>
    </source>
</evidence>
<dbReference type="GO" id="GO:0009507">
    <property type="term" value="C:chloroplast"/>
    <property type="evidence" value="ECO:0007669"/>
    <property type="project" value="UniProtKB-SubCell"/>
</dbReference>
<comment type="subunit">
    <text evidence="4 9">Part of the 30S ribosomal subunit.</text>
</comment>